<organism evidence="1 2">
    <name type="scientific">Mucilaginibacter boryungensis</name>
    <dbReference type="NCBI Taxonomy" id="768480"/>
    <lineage>
        <taxon>Bacteria</taxon>
        <taxon>Pseudomonadati</taxon>
        <taxon>Bacteroidota</taxon>
        <taxon>Sphingobacteriia</taxon>
        <taxon>Sphingobacteriales</taxon>
        <taxon>Sphingobacteriaceae</taxon>
        <taxon>Mucilaginibacter</taxon>
    </lineage>
</organism>
<evidence type="ECO:0008006" key="3">
    <source>
        <dbReference type="Google" id="ProtNLM"/>
    </source>
</evidence>
<dbReference type="InterPro" id="IPR023296">
    <property type="entry name" value="Glyco_hydro_beta-prop_sf"/>
</dbReference>
<evidence type="ECO:0000313" key="1">
    <source>
        <dbReference type="EMBL" id="MBE9666129.1"/>
    </source>
</evidence>
<dbReference type="RefSeq" id="WP_194105505.1">
    <property type="nucleotide sequence ID" value="NZ_JADFFM010000001.1"/>
</dbReference>
<dbReference type="Proteomes" id="UP000632774">
    <property type="component" value="Unassembled WGS sequence"/>
</dbReference>
<accession>A0ABR9XGC7</accession>
<dbReference type="SUPFAM" id="SSF75005">
    <property type="entry name" value="Arabinanase/levansucrase/invertase"/>
    <property type="match status" value="1"/>
</dbReference>
<protein>
    <recommendedName>
        <fullName evidence="3">Glycosyl hydrolase family 32</fullName>
    </recommendedName>
</protein>
<comment type="caution">
    <text evidence="1">The sequence shown here is derived from an EMBL/GenBank/DDBJ whole genome shotgun (WGS) entry which is preliminary data.</text>
</comment>
<proteinExistence type="predicted"/>
<reference evidence="1 2" key="1">
    <citation type="submission" date="2020-10" db="EMBL/GenBank/DDBJ databases">
        <title>Mucilaginibacter mali sp. nov., isolated from rhizosphere soil of apple orchard.</title>
        <authorList>
            <person name="Lee J.-S."/>
            <person name="Kim H.S."/>
            <person name="Kim J.-S."/>
        </authorList>
    </citation>
    <scope>NUCLEOTIDE SEQUENCE [LARGE SCALE GENOMIC DNA]</scope>
    <source>
        <strain evidence="1 2">KCTC 23157</strain>
    </source>
</reference>
<gene>
    <name evidence="1" type="ORF">IRJ18_07130</name>
</gene>
<keyword evidence="2" id="KW-1185">Reference proteome</keyword>
<evidence type="ECO:0000313" key="2">
    <source>
        <dbReference type="Proteomes" id="UP000632774"/>
    </source>
</evidence>
<sequence length="404" mass="45049">MWYCAYAKEKYFVCYATSKDGVNWVKPDLGIIDFNGSRHNNICRVGGGTVVYDPDDRDASRRYKMMSFDGVIKENFGYNVYFSPDGLNWTHYAKPVLPYGDVSNIAYDRDKKLFIATTKQRMLVSNTSITPGKNDRAAFVSVSEDFINWHAPGQPNSLWSLVVEGDPDDDRLVMSKGGIEANVYGMPVYPYQGAYIGFPWFFDITTYGNGEFAVTGDGKIQPQVAFSRDLRHWARPVRDPVLPLGKAGAWDDGTLYTSSNMQVSDKEMTVYYGAMNLPHGGNAGNMLQYARIAKASWRRDGFVSLYNDGSDTGSITTKTITFTGKQLKVNTKLNAGGSLRVEVLDKDGNAINGYTAGQSKAINKDQFAATVQWDKGADISALQGREIKLRFHLLGGNLYSYWFE</sequence>
<dbReference type="EMBL" id="JADFFM010000001">
    <property type="protein sequence ID" value="MBE9666129.1"/>
    <property type="molecule type" value="Genomic_DNA"/>
</dbReference>
<name>A0ABR9XGC7_9SPHI</name>
<dbReference type="Gene3D" id="2.115.10.20">
    <property type="entry name" value="Glycosyl hydrolase domain, family 43"/>
    <property type="match status" value="1"/>
</dbReference>